<proteinExistence type="predicted"/>
<evidence type="ECO:0000256" key="2">
    <source>
        <dbReference type="ARBA" id="ARBA00005182"/>
    </source>
</evidence>
<feature type="transmembrane region" description="Helical" evidence="7">
    <location>
        <begin position="7"/>
        <end position="26"/>
    </location>
</feature>
<keyword evidence="7" id="KW-0812">Transmembrane</keyword>
<dbReference type="GO" id="GO:0016740">
    <property type="term" value="F:transferase activity"/>
    <property type="evidence" value="ECO:0007669"/>
    <property type="project" value="UniProtKB-KW"/>
</dbReference>
<keyword evidence="10" id="KW-1185">Reference proteome</keyword>
<dbReference type="Pfam" id="PF16822">
    <property type="entry name" value="ALGX"/>
    <property type="match status" value="1"/>
</dbReference>
<evidence type="ECO:0000256" key="1">
    <source>
        <dbReference type="ARBA" id="ARBA00004418"/>
    </source>
</evidence>
<dbReference type="AlphaFoldDB" id="A0A2A2IJ58"/>
<keyword evidence="4" id="KW-0732">Signal</keyword>
<protein>
    <recommendedName>
        <fullName evidence="8">AlgX/AlgJ SGNH hydrolase-like domain-containing protein</fullName>
    </recommendedName>
</protein>
<evidence type="ECO:0000313" key="10">
    <source>
        <dbReference type="Proteomes" id="UP000218887"/>
    </source>
</evidence>
<name>A0A2A2IJ58_9BACI</name>
<evidence type="ECO:0000256" key="6">
    <source>
        <dbReference type="ARBA" id="ARBA00022841"/>
    </source>
</evidence>
<dbReference type="GO" id="GO:0042121">
    <property type="term" value="P:alginic acid biosynthetic process"/>
    <property type="evidence" value="ECO:0007669"/>
    <property type="project" value="UniProtKB-UniPathway"/>
</dbReference>
<evidence type="ECO:0000256" key="7">
    <source>
        <dbReference type="SAM" id="Phobius"/>
    </source>
</evidence>
<evidence type="ECO:0000256" key="5">
    <source>
        <dbReference type="ARBA" id="ARBA00022764"/>
    </source>
</evidence>
<organism evidence="9 10">
    <name type="scientific">Virgibacillus profundi</name>
    <dbReference type="NCBI Taxonomy" id="2024555"/>
    <lineage>
        <taxon>Bacteria</taxon>
        <taxon>Bacillati</taxon>
        <taxon>Bacillota</taxon>
        <taxon>Bacilli</taxon>
        <taxon>Bacillales</taxon>
        <taxon>Bacillaceae</taxon>
        <taxon>Virgibacillus</taxon>
    </lineage>
</organism>
<keyword evidence="7" id="KW-1133">Transmembrane helix</keyword>
<sequence length="400" mass="47265">MNKFGDVLLSVLFILFIFSIGIYLLIMPDKEVSDIENRNLAQKPELTLSDFTSGEYMLGFEAYITDQFPGRDKWLKTYVNYQMLMDKTYIQDYYITEENWIMPKPQSNFPKKDIDIAAENIKNFGDYLADKDIEFYYFSVPHKVSVLPFLYPDYITAGNYKEKTDYLMSQIGSESVIKVDFTKLFLDEFSNEDLKKMYFKTDHHWNMNGAFQVYKTIVDTFSNHSDTFISREVNKDHYERRCFPSNLFDGSYNKQLYRLIDTSGENLCTLLSDSFQKYEVIIEGKRIEPYELYGSAFKDTKSDLIAYNDLFTRDLREINITNPKKKDENNKLLIIKDSYTNPIIYHLAEGFYKTTIYDPRHNKDRTVVEFIEENNFDMIAVIYNSTQIRGENFNFGDVHK</sequence>
<keyword evidence="6" id="KW-0016">Alginate biosynthesis</keyword>
<comment type="pathway">
    <text evidence="2">Glycan biosynthesis; alginate biosynthesis.</text>
</comment>
<keyword evidence="7" id="KW-0472">Membrane</keyword>
<comment type="caution">
    <text evidence="9">The sequence shown here is derived from an EMBL/GenBank/DDBJ whole genome shotgun (WGS) entry which is preliminary data.</text>
</comment>
<evidence type="ECO:0000259" key="8">
    <source>
        <dbReference type="Pfam" id="PF16822"/>
    </source>
</evidence>
<dbReference type="UniPathway" id="UPA00286"/>
<accession>A0A2A2IJ58</accession>
<dbReference type="EMBL" id="NPOA01000001">
    <property type="protein sequence ID" value="PAV31294.1"/>
    <property type="molecule type" value="Genomic_DNA"/>
</dbReference>
<dbReference type="InterPro" id="IPR031811">
    <property type="entry name" value="ALGX/ALGJ_SGNH-like"/>
</dbReference>
<reference evidence="9 10" key="1">
    <citation type="submission" date="2017-08" db="EMBL/GenBank/DDBJ databases">
        <title>Virgibacillus indicus sp. nov. and Virgibacillus profoundi sp. nov, two moderately halophilic bacteria isolated from marine sediment by using the Microfluidic Streak Plate.</title>
        <authorList>
            <person name="Xu B."/>
            <person name="Hu B."/>
            <person name="Wang J."/>
            <person name="Zhu Y."/>
            <person name="Huang L."/>
            <person name="Du W."/>
            <person name="Huang Y."/>
        </authorList>
    </citation>
    <scope>NUCLEOTIDE SEQUENCE [LARGE SCALE GENOMIC DNA]</scope>
    <source>
        <strain evidence="9 10">IO3-P3-H5</strain>
    </source>
</reference>
<dbReference type="Proteomes" id="UP000218887">
    <property type="component" value="Unassembled WGS sequence"/>
</dbReference>
<feature type="domain" description="AlgX/AlgJ SGNH hydrolase-like" evidence="8">
    <location>
        <begin position="114"/>
        <end position="226"/>
    </location>
</feature>
<evidence type="ECO:0000256" key="3">
    <source>
        <dbReference type="ARBA" id="ARBA00022679"/>
    </source>
</evidence>
<keyword evidence="3" id="KW-0808">Transferase</keyword>
<comment type="subcellular location">
    <subcellularLocation>
        <location evidence="1">Periplasm</location>
    </subcellularLocation>
</comment>
<gene>
    <name evidence="9" type="ORF">CIL05_01180</name>
</gene>
<dbReference type="GO" id="GO:0042597">
    <property type="term" value="C:periplasmic space"/>
    <property type="evidence" value="ECO:0007669"/>
    <property type="project" value="UniProtKB-SubCell"/>
</dbReference>
<evidence type="ECO:0000256" key="4">
    <source>
        <dbReference type="ARBA" id="ARBA00022729"/>
    </source>
</evidence>
<dbReference type="OrthoDB" id="175771at2"/>
<evidence type="ECO:0000313" key="9">
    <source>
        <dbReference type="EMBL" id="PAV31294.1"/>
    </source>
</evidence>
<dbReference type="RefSeq" id="WP_095653665.1">
    <property type="nucleotide sequence ID" value="NZ_NPOA01000001.1"/>
</dbReference>
<keyword evidence="5" id="KW-0574">Periplasm</keyword>